<sequence>MKDGTTKTPTGSTRERLLRAGLDLLARKGREALSTRAVSAAAGVQAPTIYRLFGDKDGLLDAVASYGYRDYLDRKQALGETDDPVEDLRRAWDLNIEFGLSMPALYVMMFGEARKVEGSVARQEALVSLRGRIARVASVGRLRMSVDRATQLFHATASGFVLSQITVPPDERDLGLSVFFREHMLRAITTDEGDASAAGESGITSRAVALREALREGGTPVFTAAETALLSEWLDRLVDATESGGDPSTAS</sequence>
<evidence type="ECO:0000256" key="4">
    <source>
        <dbReference type="PROSITE-ProRule" id="PRU00335"/>
    </source>
</evidence>
<evidence type="ECO:0000256" key="3">
    <source>
        <dbReference type="ARBA" id="ARBA00023163"/>
    </source>
</evidence>
<dbReference type="InterPro" id="IPR009057">
    <property type="entry name" value="Homeodomain-like_sf"/>
</dbReference>
<keyword evidence="3" id="KW-0804">Transcription</keyword>
<keyword evidence="7" id="KW-1185">Reference proteome</keyword>
<dbReference type="SUPFAM" id="SSF46689">
    <property type="entry name" value="Homeodomain-like"/>
    <property type="match status" value="1"/>
</dbReference>
<proteinExistence type="predicted"/>
<dbReference type="PROSITE" id="PS50977">
    <property type="entry name" value="HTH_TETR_2"/>
    <property type="match status" value="1"/>
</dbReference>
<evidence type="ECO:0000256" key="1">
    <source>
        <dbReference type="ARBA" id="ARBA00023015"/>
    </source>
</evidence>
<name>A0A927N583_9ACTN</name>
<dbReference type="PANTHER" id="PTHR30055">
    <property type="entry name" value="HTH-TYPE TRANSCRIPTIONAL REGULATOR RUTR"/>
    <property type="match status" value="1"/>
</dbReference>
<dbReference type="GO" id="GO:0003700">
    <property type="term" value="F:DNA-binding transcription factor activity"/>
    <property type="evidence" value="ECO:0007669"/>
    <property type="project" value="TreeGrafter"/>
</dbReference>
<dbReference type="InterPro" id="IPR001647">
    <property type="entry name" value="HTH_TetR"/>
</dbReference>
<keyword evidence="2 4" id="KW-0238">DNA-binding</keyword>
<feature type="DNA-binding region" description="H-T-H motif" evidence="4">
    <location>
        <begin position="34"/>
        <end position="53"/>
    </location>
</feature>
<dbReference type="Proteomes" id="UP000638648">
    <property type="component" value="Unassembled WGS sequence"/>
</dbReference>
<keyword evidence="1" id="KW-0805">Transcription regulation</keyword>
<dbReference type="PRINTS" id="PR00455">
    <property type="entry name" value="HTHTETR"/>
</dbReference>
<dbReference type="Gene3D" id="1.10.357.10">
    <property type="entry name" value="Tetracycline Repressor, domain 2"/>
    <property type="match status" value="1"/>
</dbReference>
<reference evidence="6" key="1">
    <citation type="submission" date="2020-10" db="EMBL/GenBank/DDBJ databases">
        <title>Sequencing the genomes of 1000 actinobacteria strains.</title>
        <authorList>
            <person name="Klenk H.-P."/>
        </authorList>
    </citation>
    <scope>NUCLEOTIDE SEQUENCE</scope>
    <source>
        <strain evidence="6">DSM 45354</strain>
    </source>
</reference>
<evidence type="ECO:0000313" key="6">
    <source>
        <dbReference type="EMBL" id="MBE1609192.1"/>
    </source>
</evidence>
<dbReference type="EMBL" id="JADBEM010000001">
    <property type="protein sequence ID" value="MBE1609192.1"/>
    <property type="molecule type" value="Genomic_DNA"/>
</dbReference>
<protein>
    <submittedName>
        <fullName evidence="6">AcrR family transcriptional regulator</fullName>
    </submittedName>
</protein>
<evidence type="ECO:0000256" key="2">
    <source>
        <dbReference type="ARBA" id="ARBA00023125"/>
    </source>
</evidence>
<feature type="domain" description="HTH tetR-type" evidence="5">
    <location>
        <begin position="11"/>
        <end position="71"/>
    </location>
</feature>
<organism evidence="6 7">
    <name type="scientific">Actinopolymorpha pittospori</name>
    <dbReference type="NCBI Taxonomy" id="648752"/>
    <lineage>
        <taxon>Bacteria</taxon>
        <taxon>Bacillati</taxon>
        <taxon>Actinomycetota</taxon>
        <taxon>Actinomycetes</taxon>
        <taxon>Propionibacteriales</taxon>
        <taxon>Actinopolymorphaceae</taxon>
        <taxon>Actinopolymorpha</taxon>
    </lineage>
</organism>
<evidence type="ECO:0000313" key="7">
    <source>
        <dbReference type="Proteomes" id="UP000638648"/>
    </source>
</evidence>
<comment type="caution">
    <text evidence="6">The sequence shown here is derived from an EMBL/GenBank/DDBJ whole genome shotgun (WGS) entry which is preliminary data.</text>
</comment>
<dbReference type="AlphaFoldDB" id="A0A927N583"/>
<dbReference type="InterPro" id="IPR050109">
    <property type="entry name" value="HTH-type_TetR-like_transc_reg"/>
</dbReference>
<dbReference type="RefSeq" id="WP_192752810.1">
    <property type="nucleotide sequence ID" value="NZ_BAABJL010000142.1"/>
</dbReference>
<dbReference type="PANTHER" id="PTHR30055:SF234">
    <property type="entry name" value="HTH-TYPE TRANSCRIPTIONAL REGULATOR BETI"/>
    <property type="match status" value="1"/>
</dbReference>
<dbReference type="GO" id="GO:0000976">
    <property type="term" value="F:transcription cis-regulatory region binding"/>
    <property type="evidence" value="ECO:0007669"/>
    <property type="project" value="TreeGrafter"/>
</dbReference>
<evidence type="ECO:0000259" key="5">
    <source>
        <dbReference type="PROSITE" id="PS50977"/>
    </source>
</evidence>
<accession>A0A927N583</accession>
<gene>
    <name evidence="6" type="ORF">HEB94_006040</name>
</gene>
<dbReference type="Pfam" id="PF00440">
    <property type="entry name" value="TetR_N"/>
    <property type="match status" value="1"/>
</dbReference>